<evidence type="ECO:0000313" key="2">
    <source>
        <dbReference type="Proteomes" id="UP001569414"/>
    </source>
</evidence>
<sequence length="173" mass="19994">MELIEYLQNHFYLKEQLLSLCNLGQEEFTSYQNTFVMPKASYTLVLDLQCHSFFGAHSESQNREFYAKGYVSWLKNLQSQSNPEQVFTLFKKRYLDTVYQLKSIGHACSGRKMNKGLSTHIENEWKHFIDGTYGLCTKSGLPEDIARKELASIEIKELTNEENYGRIVGLSAL</sequence>
<organism evidence="1 2">
    <name type="scientific">Microbulbifer echini</name>
    <dbReference type="NCBI Taxonomy" id="1529067"/>
    <lineage>
        <taxon>Bacteria</taxon>
        <taxon>Pseudomonadati</taxon>
        <taxon>Pseudomonadota</taxon>
        <taxon>Gammaproteobacteria</taxon>
        <taxon>Cellvibrionales</taxon>
        <taxon>Microbulbiferaceae</taxon>
        <taxon>Microbulbifer</taxon>
    </lineage>
</organism>
<dbReference type="RefSeq" id="WP_371843765.1">
    <property type="nucleotide sequence ID" value="NZ_JBGMEL010000011.1"/>
</dbReference>
<proteinExistence type="predicted"/>
<gene>
    <name evidence="1" type="ORF">ACCI51_12095</name>
</gene>
<protein>
    <submittedName>
        <fullName evidence="1">DUF6058 family natural product biosynthesis protein</fullName>
    </submittedName>
</protein>
<name>A0ABV4NP19_9GAMM</name>
<accession>A0ABV4NP19</accession>
<dbReference type="InterPro" id="IPR045694">
    <property type="entry name" value="DUF6058"/>
</dbReference>
<comment type="caution">
    <text evidence="1">The sequence shown here is derived from an EMBL/GenBank/DDBJ whole genome shotgun (WGS) entry which is preliminary data.</text>
</comment>
<dbReference type="EMBL" id="JBGMEL010000011">
    <property type="protein sequence ID" value="MFA0791288.1"/>
    <property type="molecule type" value="Genomic_DNA"/>
</dbReference>
<keyword evidence="2" id="KW-1185">Reference proteome</keyword>
<dbReference type="Pfam" id="PF19531">
    <property type="entry name" value="DUF6058"/>
    <property type="match status" value="1"/>
</dbReference>
<evidence type="ECO:0000313" key="1">
    <source>
        <dbReference type="EMBL" id="MFA0791288.1"/>
    </source>
</evidence>
<dbReference type="Proteomes" id="UP001569414">
    <property type="component" value="Unassembled WGS sequence"/>
</dbReference>
<reference evidence="1 2" key="1">
    <citation type="submission" date="2024-08" db="EMBL/GenBank/DDBJ databases">
        <authorList>
            <person name="Ishaq N."/>
        </authorList>
    </citation>
    <scope>NUCLEOTIDE SEQUENCE [LARGE SCALE GENOMIC DNA]</scope>
    <source>
        <strain evidence="1 2">JCM 30400</strain>
    </source>
</reference>